<organism evidence="3 4">
    <name type="scientific">Heligmosomoides polygyrus</name>
    <name type="common">Parasitic roundworm</name>
    <dbReference type="NCBI Taxonomy" id="6339"/>
    <lineage>
        <taxon>Eukaryota</taxon>
        <taxon>Metazoa</taxon>
        <taxon>Ecdysozoa</taxon>
        <taxon>Nematoda</taxon>
        <taxon>Chromadorea</taxon>
        <taxon>Rhabditida</taxon>
        <taxon>Rhabditina</taxon>
        <taxon>Rhabditomorpha</taxon>
        <taxon>Strongyloidea</taxon>
        <taxon>Heligmosomidae</taxon>
        <taxon>Heligmosomoides</taxon>
    </lineage>
</organism>
<dbReference type="OrthoDB" id="4951845at2759"/>
<dbReference type="WBParaSite" id="HPBE_0000192001-mRNA-1">
    <property type="protein sequence ID" value="HPBE_0000192001-mRNA-1"/>
    <property type="gene ID" value="HPBE_0000192001"/>
</dbReference>
<protein>
    <submittedName>
        <fullName evidence="2 4">Uncharacterized protein</fullName>
    </submittedName>
</protein>
<accession>A0A183F6X8</accession>
<evidence type="ECO:0000313" key="2">
    <source>
        <dbReference type="EMBL" id="VDO22120.1"/>
    </source>
</evidence>
<accession>A0A3P7TJ26</accession>
<evidence type="ECO:0000256" key="1">
    <source>
        <dbReference type="SAM" id="SignalP"/>
    </source>
</evidence>
<feature type="chain" id="PRO_5044551273" evidence="1">
    <location>
        <begin position="25"/>
        <end position="141"/>
    </location>
</feature>
<keyword evidence="3" id="KW-1185">Reference proteome</keyword>
<dbReference type="AlphaFoldDB" id="A0A183F6X8"/>
<reference evidence="2 3" key="1">
    <citation type="submission" date="2018-11" db="EMBL/GenBank/DDBJ databases">
        <authorList>
            <consortium name="Pathogen Informatics"/>
        </authorList>
    </citation>
    <scope>NUCLEOTIDE SEQUENCE [LARGE SCALE GENOMIC DNA]</scope>
</reference>
<feature type="signal peptide" evidence="1">
    <location>
        <begin position="1"/>
        <end position="24"/>
    </location>
</feature>
<sequence>MQPTAPGNCSTSAALCLQILTNLANVVVDNAMQGSLLQEPVYSSSPTVVQMHPAMSSWPSSPAIPIKFSSYAEAGSNVRGLDSPTLHPGFRLLHLTSCCKESIPSLVHFFSNLFLSFYTSNNQQTRAPLLSTTNCHLLGIL</sequence>
<proteinExistence type="predicted"/>
<keyword evidence="1" id="KW-0732">Signal</keyword>
<dbReference type="EMBL" id="UZAH01002452">
    <property type="protein sequence ID" value="VDO22120.1"/>
    <property type="molecule type" value="Genomic_DNA"/>
</dbReference>
<evidence type="ECO:0000313" key="3">
    <source>
        <dbReference type="Proteomes" id="UP000050761"/>
    </source>
</evidence>
<reference evidence="4" key="2">
    <citation type="submission" date="2019-09" db="UniProtKB">
        <authorList>
            <consortium name="WormBaseParasite"/>
        </authorList>
    </citation>
    <scope>IDENTIFICATION</scope>
</reference>
<dbReference type="Proteomes" id="UP000050761">
    <property type="component" value="Unassembled WGS sequence"/>
</dbReference>
<evidence type="ECO:0000313" key="4">
    <source>
        <dbReference type="WBParaSite" id="HPBE_0000192001-mRNA-1"/>
    </source>
</evidence>
<gene>
    <name evidence="2" type="ORF">HPBE_LOCUS1920</name>
</gene>
<name>A0A183F6X8_HELPZ</name>